<evidence type="ECO:0000256" key="1">
    <source>
        <dbReference type="SAM" id="MobiDB-lite"/>
    </source>
</evidence>
<proteinExistence type="predicted"/>
<protein>
    <submittedName>
        <fullName evidence="3">Uncharacterized protein</fullName>
    </submittedName>
</protein>
<dbReference type="AlphaFoldDB" id="A0A8J4DAK8"/>
<feature type="region of interest" description="Disordered" evidence="1">
    <location>
        <begin position="218"/>
        <end position="284"/>
    </location>
</feature>
<comment type="caution">
    <text evidence="3">The sequence shown here is derived from an EMBL/GenBank/DDBJ whole genome shotgun (WGS) entry which is preliminary data.</text>
</comment>
<feature type="compositionally biased region" description="Gly residues" evidence="1">
    <location>
        <begin position="222"/>
        <end position="231"/>
    </location>
</feature>
<dbReference type="EMBL" id="BNCP01000010">
    <property type="protein sequence ID" value="GIL77512.1"/>
    <property type="molecule type" value="Genomic_DNA"/>
</dbReference>
<dbReference type="EMBL" id="BNCQ01000004">
    <property type="protein sequence ID" value="GIL97206.1"/>
    <property type="molecule type" value="Genomic_DNA"/>
</dbReference>
<evidence type="ECO:0000313" key="4">
    <source>
        <dbReference type="Proteomes" id="UP000722791"/>
    </source>
</evidence>
<reference evidence="3" key="1">
    <citation type="journal article" date="2021" name="Proc. Natl. Acad. Sci. U.S.A.">
        <title>Three genomes in the algal genus Volvox reveal the fate of a haploid sex-determining region after a transition to homothallism.</title>
        <authorList>
            <person name="Yamamoto K."/>
            <person name="Hamaji T."/>
            <person name="Kawai-Toyooka H."/>
            <person name="Matsuzaki R."/>
            <person name="Takahashi F."/>
            <person name="Nishimura Y."/>
            <person name="Kawachi M."/>
            <person name="Noguchi H."/>
            <person name="Minakuchi Y."/>
            <person name="Umen J.G."/>
            <person name="Toyoda A."/>
            <person name="Nozaki H."/>
        </authorList>
    </citation>
    <scope>NUCLEOTIDE SEQUENCE</scope>
    <source>
        <strain evidence="3">NIES-3785</strain>
        <strain evidence="2">NIES-3786</strain>
    </source>
</reference>
<name>A0A8J4DAK8_9CHLO</name>
<gene>
    <name evidence="2" type="ORF">Vretifemale_6938</name>
    <name evidence="3" type="ORF">Vretimale_2953</name>
</gene>
<evidence type="ECO:0000313" key="5">
    <source>
        <dbReference type="Proteomes" id="UP000747110"/>
    </source>
</evidence>
<sequence length="284" mass="30023">MQMREVVEEMILGFPSPRLPRCRWVHRPRLQRNGGYKDGDGLLAKLLWPLASMIWLQRRGHNSSCCSLRRRVTAVLQPRLHSTQDTNGVELLFSERRRPQEGKRYSDMGSGPWGPRSGGGAQAPPSAAAVIAAGLRKATCRKCRCTRRDDRRGGIGNAVLQSCTSSRTVSILAIGAAAAAGTAAAATPPFSGGSITAVTGHSFIGQRTTELVEADLRTQSASGGGSGGGGDSSSSGSTSADKQDSASPLLMRLPGPCSNLGVTPGDNGVHIQQQPELTIRGRRQ</sequence>
<organism evidence="3 4">
    <name type="scientific">Volvox reticuliferus</name>
    <dbReference type="NCBI Taxonomy" id="1737510"/>
    <lineage>
        <taxon>Eukaryota</taxon>
        <taxon>Viridiplantae</taxon>
        <taxon>Chlorophyta</taxon>
        <taxon>core chlorophytes</taxon>
        <taxon>Chlorophyceae</taxon>
        <taxon>CS clade</taxon>
        <taxon>Chlamydomonadales</taxon>
        <taxon>Volvocaceae</taxon>
        <taxon>Volvox</taxon>
    </lineage>
</organism>
<dbReference type="Proteomes" id="UP000722791">
    <property type="component" value="Unassembled WGS sequence"/>
</dbReference>
<evidence type="ECO:0000313" key="3">
    <source>
        <dbReference type="EMBL" id="GIL97206.1"/>
    </source>
</evidence>
<evidence type="ECO:0000313" key="2">
    <source>
        <dbReference type="EMBL" id="GIL77512.1"/>
    </source>
</evidence>
<dbReference type="Proteomes" id="UP000747110">
    <property type="component" value="Unassembled WGS sequence"/>
</dbReference>
<accession>A0A8J4DAK8</accession>
<keyword evidence="5" id="KW-1185">Reference proteome</keyword>
<feature type="region of interest" description="Disordered" evidence="1">
    <location>
        <begin position="99"/>
        <end position="125"/>
    </location>
</feature>